<sequence length="547" mass="61394">MSLSPEAFARLTPSNTQAKLAFDAMYEADPLITRQQVFVQPQQEYSKAALIYRLQEMKLASGEANESDTPTDPDTDTEEGLKHHGMIWSGWFEFKLNPGPYAPGHGWTLGKGRNTVNVDFRLPSPRVSTGLRGLHALFNFHSTTGYLFISKVTGAQNANVSVNGNSVGYGEQYSLNQNPMRIRIGLLEFECRYTEFAHTQPYYINRTRYFKDKLQITSFPNTTLTPTPSTSLQDFGHWTLMASLGSGTYGKVFSGTNSKGEIVAVKIITRDTKNVQELSRGIKALREIQNLPEIHAGDNSRILHLREVIYQDGAEINIPKTFEQVALILEPAVHSTFASICGHLAYDQSYNIPSIADLFYEALLGLNFLHSHNWIHSDIKPNNIGISIGGAPRAVLLDLDNSIKLQPGCFLPATPGQGGTVNYLAPERELQEHNSLVDVWSMGIVGFELLYRYHPWKLALNPWRSGEQFETWRPAFHRLYGKTIQKLEHAADFEFAGLLLQMLRFPWAKVNSGTRITIGDALKHACWQKSESDGQPPLKRVRQELGK</sequence>
<protein>
    <submittedName>
        <fullName evidence="1">Uncharacterized protein</fullName>
    </submittedName>
</protein>
<comment type="caution">
    <text evidence="1">The sequence shown here is derived from an EMBL/GenBank/DDBJ whole genome shotgun (WGS) entry which is preliminary data.</text>
</comment>
<accession>A0ACB8V2Q0</accession>
<gene>
    <name evidence="1" type="ORF">LOY88_002267</name>
</gene>
<proteinExistence type="predicted"/>
<dbReference type="EMBL" id="JALBCA010000026">
    <property type="protein sequence ID" value="KAI2389110.1"/>
    <property type="molecule type" value="Genomic_DNA"/>
</dbReference>
<organism evidence="1">
    <name type="scientific">Ophidiomyces ophidiicola</name>
    <dbReference type="NCBI Taxonomy" id="1387563"/>
    <lineage>
        <taxon>Eukaryota</taxon>
        <taxon>Fungi</taxon>
        <taxon>Dikarya</taxon>
        <taxon>Ascomycota</taxon>
        <taxon>Pezizomycotina</taxon>
        <taxon>Eurotiomycetes</taxon>
        <taxon>Eurotiomycetidae</taxon>
        <taxon>Onygenales</taxon>
        <taxon>Onygenaceae</taxon>
        <taxon>Ophidiomyces</taxon>
    </lineage>
</organism>
<name>A0ACB8V2Q0_9EURO</name>
<evidence type="ECO:0000313" key="1">
    <source>
        <dbReference type="EMBL" id="KAI2389110.1"/>
    </source>
</evidence>
<reference evidence="1" key="1">
    <citation type="journal article" date="2022" name="bioRxiv">
        <title>Population genetic analysis of Ophidiomyces ophidiicola, the causative agent of snake fungal disease, indicates recent introductions to the USA.</title>
        <authorList>
            <person name="Ladner J.T."/>
            <person name="Palmer J.M."/>
            <person name="Ettinger C.L."/>
            <person name="Stajich J.E."/>
            <person name="Farrell T.M."/>
            <person name="Glorioso B.M."/>
            <person name="Lawson B."/>
            <person name="Price S.J."/>
            <person name="Stengle A.G."/>
            <person name="Grear D.A."/>
            <person name="Lorch J.M."/>
        </authorList>
    </citation>
    <scope>NUCLEOTIDE SEQUENCE</scope>
    <source>
        <strain evidence="1">NWHC 24266-5</strain>
    </source>
</reference>